<feature type="domain" description="TdIF1 C-terminal" evidence="10">
    <location>
        <begin position="334"/>
        <end position="430"/>
    </location>
</feature>
<feature type="region of interest" description="Disordered" evidence="8">
    <location>
        <begin position="262"/>
        <end position="326"/>
    </location>
</feature>
<evidence type="ECO:0000256" key="7">
    <source>
        <dbReference type="ARBA" id="ARBA00047129"/>
    </source>
</evidence>
<comment type="function">
    <text evidence="6">Increases DNTT terminal deoxynucleotidyltransferase activity (in vitro). Also acts as a transcriptional regulator, binding to the consensus sequence 5'-GNTGCATG-3' following an AT-tract. Associates with RAB20 promoter and positively regulates its transcription. Binds DNA and nucleosomes; may recruit HDAC1 complexes to nucleosomes or naked DNA.</text>
</comment>
<evidence type="ECO:0000259" key="9">
    <source>
        <dbReference type="Pfam" id="PF18192"/>
    </source>
</evidence>
<evidence type="ECO:0000256" key="4">
    <source>
        <dbReference type="ARBA" id="ARBA00023242"/>
    </source>
</evidence>
<feature type="compositionally biased region" description="Low complexity" evidence="8">
    <location>
        <begin position="36"/>
        <end position="45"/>
    </location>
</feature>
<dbReference type="InterPro" id="IPR041384">
    <property type="entry name" value="DNTTIP1_dimer"/>
</dbReference>
<dbReference type="Pfam" id="PF21229">
    <property type="entry name" value="TdIF1_2nd"/>
    <property type="match status" value="1"/>
</dbReference>
<evidence type="ECO:0000256" key="1">
    <source>
        <dbReference type="ARBA" id="ARBA00004123"/>
    </source>
</evidence>
<comment type="subunit">
    <text evidence="7">Monomer and homodimer. A minor proportion may form homotrimers. Interacts with ZNF541. Interacts with the terminal deoxynucleotidyltransferase DNTT. Interacts with TRERF1. Identified in a histone deacetylase complex that contains DNTTIP1, HDAC1 and MIDEAS; this complex assembles into a tetramer that contains four copies of each protein chain. Component of a histone deacetylase complex containing DNTTIP1, ZNF541, HDAC1 and HDAC2. Identified in a complex with KCTD19, HDAC1, HDAC2 and ZNF541.</text>
</comment>
<proteinExistence type="predicted"/>
<accession>H9GG43</accession>
<keyword evidence="3" id="KW-0238">DNA-binding</keyword>
<evidence type="ECO:0000256" key="5">
    <source>
        <dbReference type="ARBA" id="ARBA00030157"/>
    </source>
</evidence>
<feature type="compositionally biased region" description="Low complexity" evidence="8">
    <location>
        <begin position="140"/>
        <end position="151"/>
    </location>
</feature>
<dbReference type="Bgee" id="ENSACAG00000010144">
    <property type="expression patterns" value="Expressed in kidney and 13 other cell types or tissues"/>
</dbReference>
<keyword evidence="4" id="KW-0539">Nucleus</keyword>
<dbReference type="STRING" id="28377.ENSACAP00000009995"/>
<evidence type="ECO:0000256" key="8">
    <source>
        <dbReference type="SAM" id="MobiDB-lite"/>
    </source>
</evidence>
<dbReference type="GeneTree" id="ENSGT00510000047836"/>
<dbReference type="Proteomes" id="UP000001646">
    <property type="component" value="Unplaced"/>
</dbReference>
<name>H9GG43_ANOCA</name>
<evidence type="ECO:0000256" key="2">
    <source>
        <dbReference type="ARBA" id="ARBA00017439"/>
    </source>
</evidence>
<reference evidence="11" key="2">
    <citation type="submission" date="2025-08" db="UniProtKB">
        <authorList>
            <consortium name="Ensembl"/>
        </authorList>
    </citation>
    <scope>IDENTIFICATION</scope>
</reference>
<dbReference type="AlphaFoldDB" id="H9GG43"/>
<keyword evidence="12" id="KW-1185">Reference proteome</keyword>
<feature type="compositionally biased region" description="Polar residues" evidence="8">
    <location>
        <begin position="161"/>
        <end position="172"/>
    </location>
</feature>
<dbReference type="PANTHER" id="PTHR23399">
    <property type="entry name" value="DEOXYNUCLEOTIDYLTRANSFERASE TERMINAL-INTERACTING PROTEIN 1"/>
    <property type="match status" value="1"/>
</dbReference>
<dbReference type="Ensembl" id="ENSACAT00000010201.4">
    <property type="protein sequence ID" value="ENSACAP00000009995.4"/>
    <property type="gene ID" value="ENSACAG00000010144.4"/>
</dbReference>
<reference evidence="11" key="3">
    <citation type="submission" date="2025-09" db="UniProtKB">
        <authorList>
            <consortium name="Ensembl"/>
        </authorList>
    </citation>
    <scope>IDENTIFICATION</scope>
</reference>
<dbReference type="Pfam" id="PF18192">
    <property type="entry name" value="DNTTIP1_dimer"/>
    <property type="match status" value="1"/>
</dbReference>
<dbReference type="GO" id="GO:0005634">
    <property type="term" value="C:nucleus"/>
    <property type="evidence" value="ECO:0000318"/>
    <property type="project" value="GO_Central"/>
</dbReference>
<dbReference type="PANTHER" id="PTHR23399:SF2">
    <property type="entry name" value="DEOXYNUCLEOTIDYLTRANSFERASE TERMINAL-INTERACTING PROTEIN 1"/>
    <property type="match status" value="1"/>
</dbReference>
<evidence type="ECO:0000256" key="3">
    <source>
        <dbReference type="ARBA" id="ARBA00023125"/>
    </source>
</evidence>
<dbReference type="GO" id="GO:0031491">
    <property type="term" value="F:nucleosome binding"/>
    <property type="evidence" value="ECO:0000318"/>
    <property type="project" value="GO_Central"/>
</dbReference>
<dbReference type="InParanoid" id="H9GG43"/>
<reference evidence="11" key="1">
    <citation type="submission" date="2009-12" db="EMBL/GenBank/DDBJ databases">
        <title>The Genome Sequence of Anolis carolinensis (Green Anole Lizard).</title>
        <authorList>
            <consortium name="The Genome Sequencing Platform"/>
            <person name="Di Palma F."/>
            <person name="Alfoldi J."/>
            <person name="Heiman D."/>
            <person name="Young S."/>
            <person name="Grabherr M."/>
            <person name="Johnson J."/>
            <person name="Lander E.S."/>
            <person name="Lindblad-Toh K."/>
        </authorList>
    </citation>
    <scope>NUCLEOTIDE SEQUENCE [LARGE SCALE GENOMIC DNA]</scope>
    <source>
        <strain evidence="11">JBL SC #1</strain>
    </source>
</reference>
<organism evidence="11 12">
    <name type="scientific">Anolis carolinensis</name>
    <name type="common">Green anole</name>
    <name type="synonym">American chameleon</name>
    <dbReference type="NCBI Taxonomy" id="28377"/>
    <lineage>
        <taxon>Eukaryota</taxon>
        <taxon>Metazoa</taxon>
        <taxon>Chordata</taxon>
        <taxon>Craniata</taxon>
        <taxon>Vertebrata</taxon>
        <taxon>Euteleostomi</taxon>
        <taxon>Lepidosauria</taxon>
        <taxon>Squamata</taxon>
        <taxon>Bifurcata</taxon>
        <taxon>Unidentata</taxon>
        <taxon>Episquamata</taxon>
        <taxon>Toxicofera</taxon>
        <taxon>Iguania</taxon>
        <taxon>Dactyloidae</taxon>
        <taxon>Anolis</taxon>
    </lineage>
</organism>
<evidence type="ECO:0000256" key="6">
    <source>
        <dbReference type="ARBA" id="ARBA00045675"/>
    </source>
</evidence>
<comment type="subcellular location">
    <subcellularLocation>
        <location evidence="1">Nucleus</location>
    </subcellularLocation>
</comment>
<sequence length="452" mass="49428">MKEVSVCFHSAMWMHPDNDPLAPGFFPESLEHHDQAPAGPAARAALPDDDQVQSPPSPPLPSLLSAGGIKVRPLTACPLLLQLHRPRCFHGPAASCPAAHHQRGDPGRLWEVHEGVQMGPVGLGGLPPQGVTRGRKPKKPLLSPSLPVHPSGPGGTRDTQDTQAPSTLTSRSWVRGQCSPRLSLEGPLWEDPVGPEERLLGGPFLNRCPVPKFFQKAAGNVRENTGEDLDTEQLIHETCRNCLEQAKLLFCDGKKSVARLPHEVPVMKRARPAEEDTSQQQGSPAPKKRKGRPPGQSQLSSLKPVAVNMGKSKSCEPAQREGPKWDPSRITESTYFVLGSRANKALGMGGTRGRLYIRHPHLFKYAADPQDKHWLAEQHHMRATGGKMAYLLLEEDIKELAASEEYRGSLELKLDELKPFTAPPWMAQKMRMAMEALRCGGEGEPPPPPKDA</sequence>
<evidence type="ECO:0000259" key="10">
    <source>
        <dbReference type="Pfam" id="PF21229"/>
    </source>
</evidence>
<dbReference type="eggNOG" id="KOG4801">
    <property type="taxonomic scope" value="Eukaryota"/>
</dbReference>
<dbReference type="InterPro" id="IPR026064">
    <property type="entry name" value="TdIF1"/>
</dbReference>
<feature type="compositionally biased region" description="Basic and acidic residues" evidence="8">
    <location>
        <begin position="262"/>
        <end position="274"/>
    </location>
</feature>
<dbReference type="InterPro" id="IPR049121">
    <property type="entry name" value="TdIF1_C"/>
</dbReference>
<evidence type="ECO:0000313" key="12">
    <source>
        <dbReference type="Proteomes" id="UP000001646"/>
    </source>
</evidence>
<dbReference type="HOGENOM" id="CLU_073342_0_0_1"/>
<feature type="region of interest" description="Disordered" evidence="8">
    <location>
        <begin position="120"/>
        <end position="172"/>
    </location>
</feature>
<protein>
    <recommendedName>
        <fullName evidence="2">Deoxynucleotidyltransferase terminal-interacting protein 1</fullName>
    </recommendedName>
    <alternativeName>
        <fullName evidence="5">Terminal deoxynucleotidyltransferase-interacting factor 1</fullName>
    </alternativeName>
</protein>
<feature type="region of interest" description="Disordered" evidence="8">
    <location>
        <begin position="24"/>
        <end position="66"/>
    </location>
</feature>
<dbReference type="GO" id="GO:0003677">
    <property type="term" value="F:DNA binding"/>
    <property type="evidence" value="ECO:0000318"/>
    <property type="project" value="GO_Central"/>
</dbReference>
<feature type="domain" description="DNTTIP1 dimerisation" evidence="9">
    <location>
        <begin position="212"/>
        <end position="252"/>
    </location>
</feature>
<evidence type="ECO:0000313" key="11">
    <source>
        <dbReference type="Ensembl" id="ENSACAP00000009995.4"/>
    </source>
</evidence>